<feature type="region of interest" description="Disordered" evidence="1">
    <location>
        <begin position="215"/>
        <end position="238"/>
    </location>
</feature>
<name>A0A4C1XGY5_EUMVA</name>
<dbReference type="Proteomes" id="UP000299102">
    <property type="component" value="Unassembled WGS sequence"/>
</dbReference>
<accession>A0A4C1XGY5</accession>
<evidence type="ECO:0000256" key="1">
    <source>
        <dbReference type="SAM" id="MobiDB-lite"/>
    </source>
</evidence>
<protein>
    <submittedName>
        <fullName evidence="2">Uncharacterized protein</fullName>
    </submittedName>
</protein>
<evidence type="ECO:0000313" key="3">
    <source>
        <dbReference type="Proteomes" id="UP000299102"/>
    </source>
</evidence>
<reference evidence="2 3" key="1">
    <citation type="journal article" date="2019" name="Commun. Biol.">
        <title>The bagworm genome reveals a unique fibroin gene that provides high tensile strength.</title>
        <authorList>
            <person name="Kono N."/>
            <person name="Nakamura H."/>
            <person name="Ohtoshi R."/>
            <person name="Tomita M."/>
            <person name="Numata K."/>
            <person name="Arakawa K."/>
        </authorList>
    </citation>
    <scope>NUCLEOTIDE SEQUENCE [LARGE SCALE GENOMIC DNA]</scope>
</reference>
<organism evidence="2 3">
    <name type="scientific">Eumeta variegata</name>
    <name type="common">Bagworm moth</name>
    <name type="synonym">Eumeta japonica</name>
    <dbReference type="NCBI Taxonomy" id="151549"/>
    <lineage>
        <taxon>Eukaryota</taxon>
        <taxon>Metazoa</taxon>
        <taxon>Ecdysozoa</taxon>
        <taxon>Arthropoda</taxon>
        <taxon>Hexapoda</taxon>
        <taxon>Insecta</taxon>
        <taxon>Pterygota</taxon>
        <taxon>Neoptera</taxon>
        <taxon>Endopterygota</taxon>
        <taxon>Lepidoptera</taxon>
        <taxon>Glossata</taxon>
        <taxon>Ditrysia</taxon>
        <taxon>Tineoidea</taxon>
        <taxon>Psychidae</taxon>
        <taxon>Oiketicinae</taxon>
        <taxon>Eumeta</taxon>
    </lineage>
</organism>
<sequence>MISASARLKIYKPGVGRARWAGRGGEAPAHRRKSFPLPLKNKPSACLCSFHAFILNRCTLMSERLASAAGPPGGCGPAGRARKRHSPTGLLNNLLSLNGRSRRFKAVRKLFCLHDGVRMYVCVCVCARALRVCVCTIIEPRSGRPATYKVDVILEHVEQDWQILRISSDVAKELEIGPQNSFEPFEKDGLTIKLDTWVSYETEYICYNYTVKKMSADSRPPRRGTPFDQMTAIRTPSL</sequence>
<proteinExistence type="predicted"/>
<dbReference type="EMBL" id="BGZK01000840">
    <property type="protein sequence ID" value="GBP62360.1"/>
    <property type="molecule type" value="Genomic_DNA"/>
</dbReference>
<evidence type="ECO:0000313" key="2">
    <source>
        <dbReference type="EMBL" id="GBP62360.1"/>
    </source>
</evidence>
<dbReference type="AlphaFoldDB" id="A0A4C1XGY5"/>
<comment type="caution">
    <text evidence="2">The sequence shown here is derived from an EMBL/GenBank/DDBJ whole genome shotgun (WGS) entry which is preliminary data.</text>
</comment>
<keyword evidence="3" id="KW-1185">Reference proteome</keyword>
<gene>
    <name evidence="2" type="ORF">EVAR_47245_1</name>
</gene>